<dbReference type="PANTHER" id="PTHR42909">
    <property type="entry name" value="ZGC:136858"/>
    <property type="match status" value="1"/>
</dbReference>
<sequence length="364" mass="39854">MTDREQALIKLIKDNPFMSQQDMAVKLDMSRPALANLISGLVKKGKIIGRAYVLPRENNIVCIGGANIDRKMHLKGHLQMGTSNPVTSMQSVGGVARNIAENLGRLDNKVGLLTTAGKDMDWQAIVAASEAYINLDDVELLTHCSTGSYTAIMAEDGELVLATANMDVYEELKPKILMKHDMALSTTPVIVIDLNCPKDTIEYIQQFAIARNVPFVIIPVSSPKMDRMPETLQGVTWFICNTDEAETLLNMKIKSENDYLKALPKILALGAENIVITAGAKGVYAANKTLMPSHFSAKAVDHVEDVTGAGDAFVAAVIHAWLEKQPIEKSIEAGLINAKRTLESPFTVRPELTKELLENELEEL</sequence>
<organism evidence="4 5">
    <name type="scientific">Kurthia sibirica</name>
    <dbReference type="NCBI Taxonomy" id="202750"/>
    <lineage>
        <taxon>Bacteria</taxon>
        <taxon>Bacillati</taxon>
        <taxon>Bacillota</taxon>
        <taxon>Bacilli</taxon>
        <taxon>Bacillales</taxon>
        <taxon>Caryophanaceae</taxon>
        <taxon>Kurthia</taxon>
    </lineage>
</organism>
<dbReference type="Gene3D" id="1.10.10.10">
    <property type="entry name" value="Winged helix-like DNA-binding domain superfamily/Winged helix DNA-binding domain"/>
    <property type="match status" value="1"/>
</dbReference>
<dbReference type="PROSITE" id="PS00584">
    <property type="entry name" value="PFKB_KINASES_2"/>
    <property type="match status" value="1"/>
</dbReference>
<accession>A0A2U3AJV0</accession>
<dbReference type="InterPro" id="IPR029056">
    <property type="entry name" value="Ribokinase-like"/>
</dbReference>
<dbReference type="GO" id="GO:0016798">
    <property type="term" value="F:hydrolase activity, acting on glycosyl bonds"/>
    <property type="evidence" value="ECO:0007669"/>
    <property type="project" value="TreeGrafter"/>
</dbReference>
<dbReference type="InterPro" id="IPR036388">
    <property type="entry name" value="WH-like_DNA-bd_sf"/>
</dbReference>
<evidence type="ECO:0000256" key="1">
    <source>
        <dbReference type="ARBA" id="ARBA00022679"/>
    </source>
</evidence>
<keyword evidence="1" id="KW-0808">Transferase</keyword>
<evidence type="ECO:0000259" key="3">
    <source>
        <dbReference type="Pfam" id="PF00294"/>
    </source>
</evidence>
<dbReference type="Gene3D" id="3.40.1190.20">
    <property type="match status" value="1"/>
</dbReference>
<evidence type="ECO:0000313" key="4">
    <source>
        <dbReference type="EMBL" id="PWI24795.1"/>
    </source>
</evidence>
<proteinExistence type="predicted"/>
<dbReference type="InterPro" id="IPR011611">
    <property type="entry name" value="PfkB_dom"/>
</dbReference>
<dbReference type="Proteomes" id="UP000245938">
    <property type="component" value="Unassembled WGS sequence"/>
</dbReference>
<reference evidence="4 5" key="1">
    <citation type="submission" date="2018-05" db="EMBL/GenBank/DDBJ databases">
        <title>Kurthia sibirica genome sequence.</title>
        <authorList>
            <person name="Maclea K.S."/>
            <person name="Goen A.E."/>
        </authorList>
    </citation>
    <scope>NUCLEOTIDE SEQUENCE [LARGE SCALE GENOMIC DNA]</scope>
    <source>
        <strain evidence="4 5">ATCC 49154</strain>
    </source>
</reference>
<evidence type="ECO:0000256" key="2">
    <source>
        <dbReference type="ARBA" id="ARBA00022777"/>
    </source>
</evidence>
<comment type="caution">
    <text evidence="4">The sequence shown here is derived from an EMBL/GenBank/DDBJ whole genome shotgun (WGS) entry which is preliminary data.</text>
</comment>
<keyword evidence="5" id="KW-1185">Reference proteome</keyword>
<dbReference type="SUPFAM" id="SSF46785">
    <property type="entry name" value="Winged helix' DNA-binding domain"/>
    <property type="match status" value="1"/>
</dbReference>
<dbReference type="GO" id="GO:0005737">
    <property type="term" value="C:cytoplasm"/>
    <property type="evidence" value="ECO:0007669"/>
    <property type="project" value="TreeGrafter"/>
</dbReference>
<dbReference type="CDD" id="cd01941">
    <property type="entry name" value="YeiC_kinase_like"/>
    <property type="match status" value="1"/>
</dbReference>
<name>A0A2U3AJV0_9BACL</name>
<dbReference type="InterPro" id="IPR002173">
    <property type="entry name" value="Carboh/pur_kinase_PfkB_CS"/>
</dbReference>
<dbReference type="PANTHER" id="PTHR42909:SF4">
    <property type="entry name" value="CARBOHYDRATE KINASE, PFKB FAMILY"/>
    <property type="match status" value="1"/>
</dbReference>
<dbReference type="AlphaFoldDB" id="A0A2U3AJV0"/>
<dbReference type="SUPFAM" id="SSF53613">
    <property type="entry name" value="Ribokinase-like"/>
    <property type="match status" value="1"/>
</dbReference>
<dbReference type="GO" id="GO:0016301">
    <property type="term" value="F:kinase activity"/>
    <property type="evidence" value="ECO:0007669"/>
    <property type="project" value="UniProtKB-KW"/>
</dbReference>
<dbReference type="OrthoDB" id="9806249at2"/>
<dbReference type="GO" id="GO:0004730">
    <property type="term" value="F:pseudouridylate synthase activity"/>
    <property type="evidence" value="ECO:0007669"/>
    <property type="project" value="TreeGrafter"/>
</dbReference>
<dbReference type="Pfam" id="PF13412">
    <property type="entry name" value="HTH_24"/>
    <property type="match status" value="1"/>
</dbReference>
<gene>
    <name evidence="4" type="ORF">DEX24_11775</name>
</gene>
<dbReference type="Pfam" id="PF00294">
    <property type="entry name" value="PfkB"/>
    <property type="match status" value="1"/>
</dbReference>
<dbReference type="EMBL" id="QFVR01000016">
    <property type="protein sequence ID" value="PWI24795.1"/>
    <property type="molecule type" value="Genomic_DNA"/>
</dbReference>
<evidence type="ECO:0000313" key="5">
    <source>
        <dbReference type="Proteomes" id="UP000245938"/>
    </source>
</evidence>
<keyword evidence="2 4" id="KW-0418">Kinase</keyword>
<dbReference type="InterPro" id="IPR036390">
    <property type="entry name" value="WH_DNA-bd_sf"/>
</dbReference>
<protein>
    <submittedName>
        <fullName evidence="4">Carbohydrate kinase</fullName>
    </submittedName>
</protein>
<feature type="domain" description="Carbohydrate kinase PfkB" evidence="3">
    <location>
        <begin position="59"/>
        <end position="335"/>
    </location>
</feature>